<keyword evidence="1" id="KW-1133">Transmembrane helix</keyword>
<dbReference type="Proteomes" id="UP000256923">
    <property type="component" value="Chromosome 1"/>
</dbReference>
<name>A0A7U6FSB9_VIBAN</name>
<protein>
    <submittedName>
        <fullName evidence="2">Uncharacterized protein</fullName>
    </submittedName>
</protein>
<gene>
    <name evidence="2" type="ORF">DYL72_15950</name>
</gene>
<proteinExistence type="predicted"/>
<evidence type="ECO:0000313" key="2">
    <source>
        <dbReference type="EMBL" id="AZS26396.1"/>
    </source>
</evidence>
<reference evidence="2 3" key="1">
    <citation type="submission" date="2018-12" db="EMBL/GenBank/DDBJ databases">
        <title>Characterization and Draft Genome of Vibrio anguillarum J360 Marine Pathogen Isolated from an Outbreak in Lumpfish (Cyclopterus lumpus).</title>
        <authorList>
            <person name="Vasquez J.I."/>
            <person name="Cao T."/>
            <person name="Chakraborty S."/>
            <person name="Gnanagobal H."/>
            <person name="Wescot J."/>
            <person name="Boyce D."/>
            <person name="Santander J."/>
        </authorList>
    </citation>
    <scope>NUCLEOTIDE SEQUENCE [LARGE SCALE GENOMIC DNA]</scope>
    <source>
        <strain evidence="2 3">J360</strain>
    </source>
</reference>
<evidence type="ECO:0000313" key="3">
    <source>
        <dbReference type="Proteomes" id="UP000256923"/>
    </source>
</evidence>
<accession>A0A7U6FSB9</accession>
<sequence length="91" mass="10090">MSTSNNEVKQTLTAIEAIASNARTHDELQKAVQLACDFGRPLKYDNRLLYGVSLVSALISARFAYLINKYFYFDVTSAMTIALIVLAQSPL</sequence>
<dbReference type="AlphaFoldDB" id="A0A7U6FSB9"/>
<keyword evidence="1" id="KW-0812">Transmembrane</keyword>
<feature type="transmembrane region" description="Helical" evidence="1">
    <location>
        <begin position="71"/>
        <end position="87"/>
    </location>
</feature>
<dbReference type="RefSeq" id="WP_116285217.1">
    <property type="nucleotide sequence ID" value="NZ_CP034672.1"/>
</dbReference>
<keyword evidence="1" id="KW-0472">Membrane</keyword>
<feature type="transmembrane region" description="Helical" evidence="1">
    <location>
        <begin position="48"/>
        <end position="65"/>
    </location>
</feature>
<dbReference type="EMBL" id="CP034672">
    <property type="protein sequence ID" value="AZS26396.1"/>
    <property type="molecule type" value="Genomic_DNA"/>
</dbReference>
<organism evidence="2 3">
    <name type="scientific">Vibrio anguillarum</name>
    <name type="common">Listonella anguillarum</name>
    <dbReference type="NCBI Taxonomy" id="55601"/>
    <lineage>
        <taxon>Bacteria</taxon>
        <taxon>Pseudomonadati</taxon>
        <taxon>Pseudomonadota</taxon>
        <taxon>Gammaproteobacteria</taxon>
        <taxon>Vibrionales</taxon>
        <taxon>Vibrionaceae</taxon>
        <taxon>Vibrio</taxon>
    </lineage>
</organism>
<evidence type="ECO:0000256" key="1">
    <source>
        <dbReference type="SAM" id="Phobius"/>
    </source>
</evidence>